<gene>
    <name evidence="11" type="ORF">ABU614_17630</name>
</gene>
<dbReference type="FunFam" id="3.30.565.10:FF:000006">
    <property type="entry name" value="Sensor histidine kinase WalK"/>
    <property type="match status" value="1"/>
</dbReference>
<comment type="catalytic activity">
    <reaction evidence="1">
        <text>ATP + protein L-histidine = ADP + protein N-phospho-L-histidine.</text>
        <dbReference type="EC" id="2.7.13.3"/>
    </reaction>
</comment>
<dbReference type="Pfam" id="PF02518">
    <property type="entry name" value="HATPase_c"/>
    <property type="match status" value="1"/>
</dbReference>
<dbReference type="PROSITE" id="PS50110">
    <property type="entry name" value="RESPONSE_REGULATORY"/>
    <property type="match status" value="1"/>
</dbReference>
<feature type="modified residue" description="4-aspartylphosphate" evidence="6">
    <location>
        <position position="1032"/>
    </location>
</feature>
<evidence type="ECO:0000256" key="4">
    <source>
        <dbReference type="ARBA" id="ARBA00022679"/>
    </source>
</evidence>
<feature type="transmembrane region" description="Helical" evidence="7">
    <location>
        <begin position="86"/>
        <end position="103"/>
    </location>
</feature>
<dbReference type="SUPFAM" id="SSF47384">
    <property type="entry name" value="Homodimeric domain of signal transducing histidine kinase"/>
    <property type="match status" value="1"/>
</dbReference>
<dbReference type="Gene3D" id="3.40.50.2300">
    <property type="match status" value="1"/>
</dbReference>
<dbReference type="SMART" id="SM00091">
    <property type="entry name" value="PAS"/>
    <property type="match status" value="4"/>
</dbReference>
<dbReference type="PROSITE" id="PS50109">
    <property type="entry name" value="HIS_KIN"/>
    <property type="match status" value="1"/>
</dbReference>
<dbReference type="GO" id="GO:0000155">
    <property type="term" value="F:phosphorelay sensor kinase activity"/>
    <property type="evidence" value="ECO:0007669"/>
    <property type="project" value="InterPro"/>
</dbReference>
<dbReference type="EC" id="2.7.13.3" evidence="2"/>
<dbReference type="GO" id="GO:0005886">
    <property type="term" value="C:plasma membrane"/>
    <property type="evidence" value="ECO:0007669"/>
    <property type="project" value="UniProtKB-ARBA"/>
</dbReference>
<sequence length="1104" mass="122272">MSSAERGRHRSRELAIALILALLAIAVHVRYGRSVAEAFPIALFYLLVILASAFYGARGGLIGLTASLGAALLWPGLLRNLGSDGAAFYLLVSALLIWIVASARQLSRSEREQRAHLSAVLAGIEDGVVAVDQHRRVRYLNAVAESMLGCSSERAEKRPIGELLAGLPEDAFDADAGSASRSTYHIDLSGSGAELTADVVRLQAGRDADSGHVLFLRRRCGDQPSLSDRKLRAVFDTEMWGICFADLDGGRWLANPRFRRMLLGDHGSETGTLDGRPPGELASDDLQHLGVPRGLLDTLRREGGFRPTEVQVLGRQGRADWVLLAGEALSGRDVALLALDISEHKRIDAALRAQRQLMRAMIDRLPALVAYIDIERRYRLFNRSFEDCFAGTPLHGMRVDEAHPHSDLAPYLPLLQRALEGQAVRFPAELLLAGERRHYDVQFVPHQPDGETVEGAVIHAVDITDRIEATRRVAASERRFRSLALAWAGIVWCADRDGRMLDAPGWEALTGQPPLQYRGDGWLDAIDPDDRARVRDAWGEALREAPAQTLDLEFRVRTATGEARYVALRAVPVLTEDETVAEWIGGIRDVHERRVFELQLRRAEAEQHALLDNLPKMVWIAEPDGGIRYQNRHWYEYTGLSGQEDWRHIVHPDDLDNGQRAWDQAIRAGRQLNVELRFRRADGAYRWHIVRAQPLFDDHGRLRCWYGASTDIEDQKRALETLAAANQRISRFLAVLSHELRNPLSGVSAASELLSRNDLPAADRERALATLLRQNRHLHRLVEDLLDISRVTQGDLELRRERFDLNRLLEEVHSDHVDRAGHEQVAIEAALPVEPCWVDGDRARLRQVFDNLLSNAVKASSPGQRIRIDAATTEEGALIEVSDQGQGLSRDLSTRLFEPFVQTPDWRSRGLGLGLSIVKTLVERHGGSVAAHSAGLGRGARFSVRLPLASPRSETAPSTALAEVEASLGMPRADMPADRACGRVLIVDDETDTAEALRVLLKLQGHHAECAIDAEQALAAWRRGAFDVVLCDLELPGPLNGYDIASTLRSQRNSPYLVAYSGYGQAGDRDRTAAVGFHEHLVKPAGIEEILASIQRGMRRAQAS</sequence>
<dbReference type="InterPro" id="IPR036097">
    <property type="entry name" value="HisK_dim/P_sf"/>
</dbReference>
<dbReference type="PROSITE" id="PS50113">
    <property type="entry name" value="PAC"/>
    <property type="match status" value="2"/>
</dbReference>
<feature type="domain" description="Response regulatory" evidence="9">
    <location>
        <begin position="983"/>
        <end position="1098"/>
    </location>
</feature>
<feature type="domain" description="Histidine kinase" evidence="8">
    <location>
        <begin position="735"/>
        <end position="950"/>
    </location>
</feature>
<reference evidence="11" key="1">
    <citation type="submission" date="2024-06" db="EMBL/GenBank/DDBJ databases">
        <authorList>
            <person name="Li S."/>
        </authorList>
    </citation>
    <scope>NUCLEOTIDE SEQUENCE</scope>
    <source>
        <strain evidence="11">SR10</strain>
    </source>
</reference>
<evidence type="ECO:0000256" key="1">
    <source>
        <dbReference type="ARBA" id="ARBA00000085"/>
    </source>
</evidence>
<protein>
    <recommendedName>
        <fullName evidence="2">histidine kinase</fullName>
        <ecNumber evidence="2">2.7.13.3</ecNumber>
    </recommendedName>
</protein>
<organism evidence="11">
    <name type="scientific">Lysobacter firmicutimachus</name>
    <dbReference type="NCBI Taxonomy" id="1792846"/>
    <lineage>
        <taxon>Bacteria</taxon>
        <taxon>Pseudomonadati</taxon>
        <taxon>Pseudomonadota</taxon>
        <taxon>Gammaproteobacteria</taxon>
        <taxon>Lysobacterales</taxon>
        <taxon>Lysobacteraceae</taxon>
        <taxon>Lysobacter</taxon>
    </lineage>
</organism>
<dbReference type="InterPro" id="IPR013655">
    <property type="entry name" value="PAS_fold_3"/>
</dbReference>
<dbReference type="SMART" id="SM00086">
    <property type="entry name" value="PAC"/>
    <property type="match status" value="2"/>
</dbReference>
<evidence type="ECO:0000256" key="3">
    <source>
        <dbReference type="ARBA" id="ARBA00022553"/>
    </source>
</evidence>
<dbReference type="InterPro" id="IPR013656">
    <property type="entry name" value="PAS_4"/>
</dbReference>
<keyword evidence="7" id="KW-1133">Transmembrane helix</keyword>
<dbReference type="Pfam" id="PF08447">
    <property type="entry name" value="PAS_3"/>
    <property type="match status" value="2"/>
</dbReference>
<keyword evidence="7" id="KW-0472">Membrane</keyword>
<dbReference type="CDD" id="cd00082">
    <property type="entry name" value="HisKA"/>
    <property type="match status" value="1"/>
</dbReference>
<feature type="domain" description="PAC" evidence="10">
    <location>
        <begin position="550"/>
        <end position="602"/>
    </location>
</feature>
<name>A0AAU8MPT6_9GAMM</name>
<dbReference type="SMART" id="SM00448">
    <property type="entry name" value="REC"/>
    <property type="match status" value="1"/>
</dbReference>
<dbReference type="GO" id="GO:0009927">
    <property type="term" value="F:histidine phosphotransfer kinase activity"/>
    <property type="evidence" value="ECO:0007669"/>
    <property type="project" value="TreeGrafter"/>
</dbReference>
<dbReference type="SMART" id="SM00388">
    <property type="entry name" value="HisKA"/>
    <property type="match status" value="1"/>
</dbReference>
<dbReference type="Gene3D" id="3.30.450.20">
    <property type="entry name" value="PAS domain"/>
    <property type="match status" value="5"/>
</dbReference>
<evidence type="ECO:0000256" key="2">
    <source>
        <dbReference type="ARBA" id="ARBA00012438"/>
    </source>
</evidence>
<feature type="transmembrane region" description="Helical" evidence="7">
    <location>
        <begin position="42"/>
        <end position="74"/>
    </location>
</feature>
<dbReference type="PANTHER" id="PTHR43047:SF72">
    <property type="entry name" value="OSMOSENSING HISTIDINE PROTEIN KINASE SLN1"/>
    <property type="match status" value="1"/>
</dbReference>
<keyword evidence="5" id="KW-0418">Kinase</keyword>
<dbReference type="InterPro" id="IPR000700">
    <property type="entry name" value="PAS-assoc_C"/>
</dbReference>
<dbReference type="FunFam" id="3.30.450.20:FF:000099">
    <property type="entry name" value="Sensory box sensor histidine kinase"/>
    <property type="match status" value="1"/>
</dbReference>
<evidence type="ECO:0000259" key="10">
    <source>
        <dbReference type="PROSITE" id="PS50113"/>
    </source>
</evidence>
<dbReference type="InterPro" id="IPR005467">
    <property type="entry name" value="His_kinase_dom"/>
</dbReference>
<proteinExistence type="predicted"/>
<accession>A0AAU8MPT6</accession>
<evidence type="ECO:0000259" key="8">
    <source>
        <dbReference type="PROSITE" id="PS50109"/>
    </source>
</evidence>
<dbReference type="InterPro" id="IPR035965">
    <property type="entry name" value="PAS-like_dom_sf"/>
</dbReference>
<keyword evidence="4" id="KW-0808">Transferase</keyword>
<keyword evidence="7" id="KW-0812">Transmembrane</keyword>
<dbReference type="InterPro" id="IPR000014">
    <property type="entry name" value="PAS"/>
</dbReference>
<dbReference type="PRINTS" id="PR00344">
    <property type="entry name" value="BCTRLSENSOR"/>
</dbReference>
<dbReference type="SUPFAM" id="SSF55874">
    <property type="entry name" value="ATPase domain of HSP90 chaperone/DNA topoisomerase II/histidine kinase"/>
    <property type="match status" value="1"/>
</dbReference>
<dbReference type="Pfam" id="PF08448">
    <property type="entry name" value="PAS_4"/>
    <property type="match status" value="1"/>
</dbReference>
<dbReference type="SUPFAM" id="SSF52172">
    <property type="entry name" value="CheY-like"/>
    <property type="match status" value="1"/>
</dbReference>
<feature type="domain" description="PAC" evidence="10">
    <location>
        <begin position="672"/>
        <end position="724"/>
    </location>
</feature>
<dbReference type="InterPro" id="IPR003661">
    <property type="entry name" value="HisK_dim/P_dom"/>
</dbReference>
<evidence type="ECO:0000256" key="6">
    <source>
        <dbReference type="PROSITE-ProRule" id="PRU00169"/>
    </source>
</evidence>
<dbReference type="InterPro" id="IPR001610">
    <property type="entry name" value="PAC"/>
</dbReference>
<dbReference type="InterPro" id="IPR003594">
    <property type="entry name" value="HATPase_dom"/>
</dbReference>
<dbReference type="CDD" id="cd00075">
    <property type="entry name" value="HATPase"/>
    <property type="match status" value="1"/>
</dbReference>
<dbReference type="CDD" id="cd00130">
    <property type="entry name" value="PAS"/>
    <property type="match status" value="2"/>
</dbReference>
<dbReference type="Pfam" id="PF00512">
    <property type="entry name" value="HisKA"/>
    <property type="match status" value="1"/>
</dbReference>
<evidence type="ECO:0000313" key="11">
    <source>
        <dbReference type="EMBL" id="XCO74185.1"/>
    </source>
</evidence>
<dbReference type="EMBL" id="CP159925">
    <property type="protein sequence ID" value="XCO74185.1"/>
    <property type="molecule type" value="Genomic_DNA"/>
</dbReference>
<dbReference type="SMART" id="SM00387">
    <property type="entry name" value="HATPase_c"/>
    <property type="match status" value="1"/>
</dbReference>
<keyword evidence="3 6" id="KW-0597">Phosphoprotein</keyword>
<dbReference type="RefSeq" id="WP_363797050.1">
    <property type="nucleotide sequence ID" value="NZ_CP159925.1"/>
</dbReference>
<dbReference type="Pfam" id="PF13188">
    <property type="entry name" value="PAS_8"/>
    <property type="match status" value="1"/>
</dbReference>
<dbReference type="AlphaFoldDB" id="A0AAU8MPT6"/>
<dbReference type="Gene3D" id="3.30.565.10">
    <property type="entry name" value="Histidine kinase-like ATPase, C-terminal domain"/>
    <property type="match status" value="1"/>
</dbReference>
<dbReference type="InterPro" id="IPR004358">
    <property type="entry name" value="Sig_transdc_His_kin-like_C"/>
</dbReference>
<dbReference type="Gene3D" id="1.10.287.130">
    <property type="match status" value="1"/>
</dbReference>
<dbReference type="SUPFAM" id="SSF55785">
    <property type="entry name" value="PYP-like sensor domain (PAS domain)"/>
    <property type="match status" value="5"/>
</dbReference>
<dbReference type="InterPro" id="IPR001789">
    <property type="entry name" value="Sig_transdc_resp-reg_receiver"/>
</dbReference>
<dbReference type="InterPro" id="IPR011006">
    <property type="entry name" value="CheY-like_superfamily"/>
</dbReference>
<evidence type="ECO:0000256" key="7">
    <source>
        <dbReference type="SAM" id="Phobius"/>
    </source>
</evidence>
<evidence type="ECO:0000256" key="5">
    <source>
        <dbReference type="ARBA" id="ARBA00022777"/>
    </source>
</evidence>
<dbReference type="InterPro" id="IPR036890">
    <property type="entry name" value="HATPase_C_sf"/>
</dbReference>
<evidence type="ECO:0000259" key="9">
    <source>
        <dbReference type="PROSITE" id="PS50110"/>
    </source>
</evidence>
<dbReference type="PANTHER" id="PTHR43047">
    <property type="entry name" value="TWO-COMPONENT HISTIDINE PROTEIN KINASE"/>
    <property type="match status" value="1"/>
</dbReference>
<dbReference type="NCBIfam" id="TIGR00229">
    <property type="entry name" value="sensory_box"/>
    <property type="match status" value="3"/>
</dbReference>
<dbReference type="Pfam" id="PF00072">
    <property type="entry name" value="Response_reg"/>
    <property type="match status" value="1"/>
</dbReference>